<dbReference type="AlphaFoldDB" id="A0A177A376"/>
<dbReference type="RefSeq" id="XP_024321912.1">
    <property type="nucleotide sequence ID" value="XM_024470825.1"/>
</dbReference>
<evidence type="ECO:0000313" key="2">
    <source>
        <dbReference type="EMBL" id="OAF56618.1"/>
    </source>
</evidence>
<protein>
    <submittedName>
        <fullName evidence="2">Uncharacterized protein</fullName>
    </submittedName>
</protein>
<feature type="region of interest" description="Disordered" evidence="1">
    <location>
        <begin position="58"/>
        <end position="83"/>
    </location>
</feature>
<gene>
    <name evidence="2" type="ORF">VC83_07249</name>
</gene>
<dbReference type="Proteomes" id="UP000077154">
    <property type="component" value="Unassembled WGS sequence"/>
</dbReference>
<feature type="compositionally biased region" description="Polar residues" evidence="1">
    <location>
        <begin position="1"/>
        <end position="11"/>
    </location>
</feature>
<dbReference type="GeneID" id="36290298"/>
<feature type="region of interest" description="Disordered" evidence="1">
    <location>
        <begin position="1"/>
        <end position="29"/>
    </location>
</feature>
<sequence>MATPSTPSSSMKKNDKAIEAGDLGPVHNGAVTGTDAVARVQSRSGPIDTDAVIIHSNADIEKNARAPSHNPLPPGAPNPANFPDGGRAAWLVVLGAWCATCCTTSLSSCSSCATC</sequence>
<proteinExistence type="predicted"/>
<dbReference type="EMBL" id="KV441403">
    <property type="protein sequence ID" value="OAF56618.1"/>
    <property type="molecule type" value="Genomic_DNA"/>
</dbReference>
<organism evidence="2">
    <name type="scientific">Pseudogymnoascus destructans</name>
    <dbReference type="NCBI Taxonomy" id="655981"/>
    <lineage>
        <taxon>Eukaryota</taxon>
        <taxon>Fungi</taxon>
        <taxon>Dikarya</taxon>
        <taxon>Ascomycota</taxon>
        <taxon>Pezizomycotina</taxon>
        <taxon>Leotiomycetes</taxon>
        <taxon>Thelebolales</taxon>
        <taxon>Thelebolaceae</taxon>
        <taxon>Pseudogymnoascus</taxon>
    </lineage>
</organism>
<accession>A0A177A376</accession>
<evidence type="ECO:0000256" key="1">
    <source>
        <dbReference type="SAM" id="MobiDB-lite"/>
    </source>
</evidence>
<reference evidence="2" key="1">
    <citation type="submission" date="2016-03" db="EMBL/GenBank/DDBJ databases">
        <title>Updated assembly of Pseudogymnoascus destructans, the fungus causing white-nose syndrome of bats.</title>
        <authorList>
            <person name="Palmer J.M."/>
            <person name="Drees K.P."/>
            <person name="Foster J.T."/>
            <person name="Lindner D.L."/>
        </authorList>
    </citation>
    <scope>NUCLEOTIDE SEQUENCE [LARGE SCALE GENOMIC DNA]</scope>
    <source>
        <strain evidence="2">20631-21</strain>
    </source>
</reference>
<name>A0A177A376_9PEZI</name>